<dbReference type="InterPro" id="IPR016035">
    <property type="entry name" value="Acyl_Trfase/lysoPLipase"/>
</dbReference>
<dbReference type="SUPFAM" id="SSF52151">
    <property type="entry name" value="FabD/lysophospholipase-like"/>
    <property type="match status" value="1"/>
</dbReference>
<evidence type="ECO:0000256" key="7">
    <source>
        <dbReference type="SAM" id="MobiDB-lite"/>
    </source>
</evidence>
<protein>
    <recommendedName>
        <fullName evidence="8">PNPLA domain-containing protein</fullName>
    </recommendedName>
</protein>
<evidence type="ECO:0000256" key="3">
    <source>
        <dbReference type="ARBA" id="ARBA00022963"/>
    </source>
</evidence>
<dbReference type="EMBL" id="GL877420">
    <property type="protein sequence ID" value="ELA47308.1"/>
    <property type="molecule type" value="Genomic_DNA"/>
</dbReference>
<dbReference type="HOGENOM" id="CLU_271170_0_0_1"/>
<dbReference type="Pfam" id="PF01734">
    <property type="entry name" value="Patatin"/>
    <property type="match status" value="1"/>
</dbReference>
<keyword evidence="10" id="KW-1185">Reference proteome</keyword>
<name>L2GVJ1_VAVCU</name>
<keyword evidence="3 5" id="KW-0442">Lipid degradation</keyword>
<evidence type="ECO:0000256" key="5">
    <source>
        <dbReference type="PROSITE-ProRule" id="PRU01161"/>
    </source>
</evidence>
<evidence type="ECO:0000313" key="10">
    <source>
        <dbReference type="Proteomes" id="UP000011081"/>
    </source>
</evidence>
<comment type="similarity">
    <text evidence="1">Belongs to the NTE family.</text>
</comment>
<dbReference type="InParanoid" id="L2GVJ1"/>
<dbReference type="Proteomes" id="UP000011081">
    <property type="component" value="Unassembled WGS sequence"/>
</dbReference>
<organism evidence="9 10">
    <name type="scientific">Vavraia culicis (isolate floridensis)</name>
    <name type="common">Microsporidian parasite</name>
    <dbReference type="NCBI Taxonomy" id="948595"/>
    <lineage>
        <taxon>Eukaryota</taxon>
        <taxon>Fungi</taxon>
        <taxon>Fungi incertae sedis</taxon>
        <taxon>Microsporidia</taxon>
        <taxon>Pleistophoridae</taxon>
        <taxon>Vavraia</taxon>
    </lineage>
</organism>
<evidence type="ECO:0000256" key="2">
    <source>
        <dbReference type="ARBA" id="ARBA00022801"/>
    </source>
</evidence>
<feature type="compositionally biased region" description="Acidic residues" evidence="7">
    <location>
        <begin position="115"/>
        <end position="125"/>
    </location>
</feature>
<feature type="short sequence motif" description="DGA/G" evidence="5">
    <location>
        <begin position="876"/>
        <end position="878"/>
    </location>
</feature>
<evidence type="ECO:0000256" key="1">
    <source>
        <dbReference type="ARBA" id="ARBA00006636"/>
    </source>
</evidence>
<dbReference type="STRING" id="948595.L2GVJ1"/>
<dbReference type="PANTHER" id="PTHR14226:SF29">
    <property type="entry name" value="NEUROPATHY TARGET ESTERASE SWS"/>
    <property type="match status" value="1"/>
</dbReference>
<feature type="region of interest" description="Disordered" evidence="7">
    <location>
        <begin position="501"/>
        <end position="522"/>
    </location>
</feature>
<accession>L2GVJ1</accession>
<evidence type="ECO:0000256" key="6">
    <source>
        <dbReference type="SAM" id="Coils"/>
    </source>
</evidence>
<feature type="active site" description="Proton acceptor" evidence="5">
    <location>
        <position position="876"/>
    </location>
</feature>
<dbReference type="PROSITE" id="PS51635">
    <property type="entry name" value="PNPLA"/>
    <property type="match status" value="1"/>
</dbReference>
<feature type="short sequence motif" description="GXGXXG" evidence="5">
    <location>
        <begin position="729"/>
        <end position="734"/>
    </location>
</feature>
<proteinExistence type="inferred from homology"/>
<keyword evidence="4 5" id="KW-0443">Lipid metabolism</keyword>
<reference evidence="10" key="1">
    <citation type="submission" date="2011-03" db="EMBL/GenBank/DDBJ databases">
        <title>The genome sequence of Vavraia culicis strain floridensis.</title>
        <authorList>
            <consortium name="The Broad Institute Genome Sequencing Platform"/>
            <person name="Cuomo C."/>
            <person name="Becnel J."/>
            <person name="Sanscrainte N."/>
            <person name="Young S.K."/>
            <person name="Zeng Q."/>
            <person name="Gargeya S."/>
            <person name="Fitzgerald M."/>
            <person name="Haas B."/>
            <person name="Abouelleil A."/>
            <person name="Alvarado L."/>
            <person name="Arachchi H.M."/>
            <person name="Berlin A."/>
            <person name="Chapman S.B."/>
            <person name="Gearin G."/>
            <person name="Goldberg J."/>
            <person name="Griggs A."/>
            <person name="Gujja S."/>
            <person name="Hansen M."/>
            <person name="Heiman D."/>
            <person name="Howarth C."/>
            <person name="Larimer J."/>
            <person name="Lui A."/>
            <person name="MacDonald P.J.P."/>
            <person name="McCowen C."/>
            <person name="Montmayeur A."/>
            <person name="Murphy C."/>
            <person name="Neiman D."/>
            <person name="Pearson M."/>
            <person name="Priest M."/>
            <person name="Roberts A."/>
            <person name="Saif S."/>
            <person name="Shea T."/>
            <person name="Sisk P."/>
            <person name="Stolte C."/>
            <person name="Sykes S."/>
            <person name="Wortman J."/>
            <person name="Nusbaum C."/>
            <person name="Birren B."/>
        </authorList>
    </citation>
    <scope>NUCLEOTIDE SEQUENCE [LARGE SCALE GENOMIC DNA]</scope>
    <source>
        <strain evidence="10">floridensis</strain>
    </source>
</reference>
<dbReference type="InterPro" id="IPR001423">
    <property type="entry name" value="LysoPLipase_patatin_CS"/>
</dbReference>
<dbReference type="Gene3D" id="3.40.1090.10">
    <property type="entry name" value="Cytosolic phospholipase A2 catalytic domain"/>
    <property type="match status" value="2"/>
</dbReference>
<sequence>MFYHCIFLLVLTILSYFLYFRKKYNTKTHAHIQKKEYVRLSIEDDNTLFALLCVNRSEPRIVEYKKGELVNVVGVILEGKVCLEIRGRCYGTKSGGEFTIGLDEMIRRIGHNEEEGVDNEEEGVDNEGKKVDNEGEGVDNEGEGVDNEGEEVDVKIGKIKIINGEERVDEKETDELKGRWYNKNRGDDTMQCGRNILKEHKKKLWTKDRSSRNRKKVEQTDHHVTTGVRLIAKTELKVLVSNERFNSYAVFLYLKKIMHLCTKHFKLKRLLMKQDVIARARITKEFTYEESTVRNEFIREGVIWVVHGQVEVRAGNSCIIVRRGVYGMVNHFLRNMQCTLKACGTVTYRRINMDTFSHDDLLAFMRMTYTMRAICACIDWQVHGRCTKKFKDLVFLDCGRVHCNGAYYTKGCLNTHELMEYKTSTVRFVKRSYVLVMKRRMFRNLVKKCYGRRFIKRMGAENERRKVVVVIGREREESLRFFGCLEKEMMVKEGNEADDEYGGNVYDDKDGDRKGEQKTVSANSTIKRRRAVNEEINEKNDEEEKITAEYTENINMENVEESCTASINYLKPFHTDTRCNGQGNTKHTTVCTSLQVRTPKHSSKKNAKRFLAIRHCNFSKMGELRFLELIKDVEIVLIYVENYFSRLMSFLVNYGDLILAVNLENATFDFEVEDVVLYEERSSSGVSMGNGRKGHKIYSPSDKSTFCMKDYERLCRYIRDECVGLVLGGGGARGLAHVGIIEALLEYNVPIDMVGGTSMGAFIAGLYSISMDNFIVFSRVAHFCKRISSRWRVFMDLTLPLCSFFTGHSFNRVLYTIFDKRRIEDTWIQFFCITTNLCTYEEIKHVSGLMWRYIRASMSIATILPPVCDKDALLLDGGYTNNVPVDRMLEQCSRIIAVDVGSVSDNEFTPYGDALSGTYVLLNKMFTSSKYISYNEVQYRLAFLSSAYKQKKIVQDGNVVLITPKIPYRTDDFDKYSEIISVGYECGKREIGKMKDRGEYRQFFGKMKRKRRMSI</sequence>
<feature type="short sequence motif" description="GXSXG" evidence="5">
    <location>
        <begin position="756"/>
        <end position="760"/>
    </location>
</feature>
<dbReference type="GeneID" id="19879073"/>
<gene>
    <name evidence="9" type="ORF">VCUG_01192</name>
</gene>
<evidence type="ECO:0000313" key="9">
    <source>
        <dbReference type="EMBL" id="ELA47308.1"/>
    </source>
</evidence>
<dbReference type="OMA" id="IEDTWIQ"/>
<dbReference type="AlphaFoldDB" id="L2GVJ1"/>
<feature type="active site" description="Nucleophile" evidence="5">
    <location>
        <position position="758"/>
    </location>
</feature>
<dbReference type="OrthoDB" id="421051at2759"/>
<dbReference type="InterPro" id="IPR002641">
    <property type="entry name" value="PNPLA_dom"/>
</dbReference>
<feature type="coiled-coil region" evidence="6">
    <location>
        <begin position="522"/>
        <end position="553"/>
    </location>
</feature>
<dbReference type="RefSeq" id="XP_008074210.1">
    <property type="nucleotide sequence ID" value="XM_008076019.1"/>
</dbReference>
<dbReference type="PROSITE" id="PS01237">
    <property type="entry name" value="UPF0028"/>
    <property type="match status" value="1"/>
</dbReference>
<evidence type="ECO:0000256" key="4">
    <source>
        <dbReference type="ARBA" id="ARBA00023098"/>
    </source>
</evidence>
<feature type="domain" description="PNPLA" evidence="8">
    <location>
        <begin position="725"/>
        <end position="889"/>
    </location>
</feature>
<dbReference type="InterPro" id="IPR050301">
    <property type="entry name" value="NTE"/>
</dbReference>
<keyword evidence="6" id="KW-0175">Coiled coil</keyword>
<dbReference type="PANTHER" id="PTHR14226">
    <property type="entry name" value="NEUROPATHY TARGET ESTERASE/SWISS CHEESE D.MELANOGASTER"/>
    <property type="match status" value="1"/>
</dbReference>
<dbReference type="VEuPathDB" id="MicrosporidiaDB:VCUG_01192"/>
<dbReference type="GO" id="GO:0016042">
    <property type="term" value="P:lipid catabolic process"/>
    <property type="evidence" value="ECO:0007669"/>
    <property type="project" value="UniProtKB-UniRule"/>
</dbReference>
<evidence type="ECO:0000259" key="8">
    <source>
        <dbReference type="PROSITE" id="PS51635"/>
    </source>
</evidence>
<dbReference type="GO" id="GO:0004622">
    <property type="term" value="F:phosphatidylcholine lysophospholipase activity"/>
    <property type="evidence" value="ECO:0007669"/>
    <property type="project" value="InterPro"/>
</dbReference>
<dbReference type="GO" id="GO:0046470">
    <property type="term" value="P:phosphatidylcholine metabolic process"/>
    <property type="evidence" value="ECO:0007669"/>
    <property type="project" value="InterPro"/>
</dbReference>
<keyword evidence="2 5" id="KW-0378">Hydrolase</keyword>
<feature type="region of interest" description="Disordered" evidence="7">
    <location>
        <begin position="112"/>
        <end position="149"/>
    </location>
</feature>
<feature type="compositionally biased region" description="Acidic residues" evidence="7">
    <location>
        <begin position="134"/>
        <end position="149"/>
    </location>
</feature>
<feature type="compositionally biased region" description="Basic and acidic residues" evidence="7">
    <location>
        <begin position="506"/>
        <end position="517"/>
    </location>
</feature>